<feature type="region of interest" description="Disordered" evidence="1">
    <location>
        <begin position="1"/>
        <end position="34"/>
    </location>
</feature>
<sequence length="434" mass="48735">MKKFLSTHWGSLRRKNREPKEPTLTEANPFTIPRSVSYRKANPRLPEPRKVVSLGSVRRPSTRPHEYGRQSVDVVGQQEAGRPLAKSSSRENPPWAIAAGPKLKQKVVSHPSIDFGHRRRNSEQHPALRQGGANQTEQGVHHLKISPPVPPRPEETTFKPRQASLGGGYGQTLDTAGFKERSDVPPRLGPLKGIEDRKKPAEVSDELDKGIVDHVEDLSWAVESGLNLTNTVDCDRITTHRPAVTHEHVRPQVREVREERIHRDIHNYDIYPQIQPIYELEILPARHFIEDADGNRTEVAESDLPCCTGGNQRWRIGLEELKNRTTPFSTPFIAPPPQSPQRRSQAIEKKEKETGAEVLPTDFMYRVGSIGRSYSPAQGMSPVQGETFRRGYRSAVEGEGLQSVPRIMRQGRESLMSDNQTSENVAVSGTRTFA</sequence>
<dbReference type="EMBL" id="JAPCWZ010000003">
    <property type="protein sequence ID" value="KAK8874791.1"/>
    <property type="molecule type" value="Genomic_DNA"/>
</dbReference>
<evidence type="ECO:0000256" key="1">
    <source>
        <dbReference type="SAM" id="MobiDB-lite"/>
    </source>
</evidence>
<dbReference type="Proteomes" id="UP001390339">
    <property type="component" value="Unassembled WGS sequence"/>
</dbReference>
<feature type="compositionally biased region" description="Basic and acidic residues" evidence="1">
    <location>
        <begin position="193"/>
        <end position="205"/>
    </location>
</feature>
<evidence type="ECO:0000313" key="2">
    <source>
        <dbReference type="EMBL" id="KAK8874791.1"/>
    </source>
</evidence>
<accession>A0ABR2JAS8</accession>
<protein>
    <submittedName>
        <fullName evidence="2">Uncharacterized protein</fullName>
    </submittedName>
</protein>
<proteinExistence type="predicted"/>
<organism evidence="2 3">
    <name type="scientific">Apiospora arundinis</name>
    <dbReference type="NCBI Taxonomy" id="335852"/>
    <lineage>
        <taxon>Eukaryota</taxon>
        <taxon>Fungi</taxon>
        <taxon>Dikarya</taxon>
        <taxon>Ascomycota</taxon>
        <taxon>Pezizomycotina</taxon>
        <taxon>Sordariomycetes</taxon>
        <taxon>Xylariomycetidae</taxon>
        <taxon>Amphisphaeriales</taxon>
        <taxon>Apiosporaceae</taxon>
        <taxon>Apiospora</taxon>
    </lineage>
</organism>
<dbReference type="PANTHER" id="PTHR38703:SF1">
    <property type="entry name" value="ALLERGEN"/>
    <property type="match status" value="1"/>
</dbReference>
<feature type="region of interest" description="Disordered" evidence="1">
    <location>
        <begin position="75"/>
        <end position="205"/>
    </location>
</feature>
<dbReference type="PANTHER" id="PTHR38703">
    <property type="entry name" value="CHROMOSOME 8, WHOLE GENOME SHOTGUN SEQUENCE"/>
    <property type="match status" value="1"/>
</dbReference>
<evidence type="ECO:0000313" key="3">
    <source>
        <dbReference type="Proteomes" id="UP001390339"/>
    </source>
</evidence>
<name>A0ABR2JAS8_9PEZI</name>
<keyword evidence="3" id="KW-1185">Reference proteome</keyword>
<feature type="compositionally biased region" description="Basic residues" evidence="1">
    <location>
        <begin position="1"/>
        <end position="17"/>
    </location>
</feature>
<feature type="region of interest" description="Disordered" evidence="1">
    <location>
        <begin position="327"/>
        <end position="352"/>
    </location>
</feature>
<gene>
    <name evidence="2" type="ORF">PGQ11_005305</name>
</gene>
<reference evidence="2 3" key="1">
    <citation type="journal article" date="2024" name="IMA Fungus">
        <title>Apiospora arundinis, a panoply of carbohydrate-active enzymes and secondary metabolites.</title>
        <authorList>
            <person name="Sorensen T."/>
            <person name="Petersen C."/>
            <person name="Muurmann A.T."/>
            <person name="Christiansen J.V."/>
            <person name="Brundto M.L."/>
            <person name="Overgaard C.K."/>
            <person name="Boysen A.T."/>
            <person name="Wollenberg R.D."/>
            <person name="Larsen T.O."/>
            <person name="Sorensen J.L."/>
            <person name="Nielsen K.L."/>
            <person name="Sondergaard T.E."/>
        </authorList>
    </citation>
    <scope>NUCLEOTIDE SEQUENCE [LARGE SCALE GENOMIC DNA]</scope>
    <source>
        <strain evidence="2 3">AAU 773</strain>
    </source>
</reference>
<comment type="caution">
    <text evidence="2">The sequence shown here is derived from an EMBL/GenBank/DDBJ whole genome shotgun (WGS) entry which is preliminary data.</text>
</comment>